<gene>
    <name evidence="6" type="ORF">AZF04_20305</name>
</gene>
<sequence length="347" mass="39882">MFDKKILIFSLLLIGFIQLSACASENSSEQENEMNEQGDEPLTIFTTIYPLQDFAEKIGGDYVEVKNMIPAGSDAHTFEPTPKDMIEVAEADMFLYNGAGLEGFVNSLITALEKEDVTIVEASKDISLATNTLDIHEDKDHHHHDEHEHDEEHHNHDEHEHDEDHHRDGEHHHHDQDPHIWLDPLLAIKMAENITESLIEVLPEQKEEFENNYLQLKADLEELDHHFAEMVMNSTKTQFIVSHAGYGYWETRYGLEQIGITGLTGTDEPSLKQIQAIIEMTSEYSINHIMFEQNIPSKMAEVVQSETNTEPLYLHNLEVLMPNDIEKQEDYFSLMNQNIEALREALQ</sequence>
<dbReference type="Pfam" id="PF01297">
    <property type="entry name" value="ZnuA"/>
    <property type="match status" value="1"/>
</dbReference>
<dbReference type="EMBL" id="LTAO01000026">
    <property type="protein sequence ID" value="KYG29085.1"/>
    <property type="molecule type" value="Genomic_DNA"/>
</dbReference>
<dbReference type="GO" id="GO:0046872">
    <property type="term" value="F:metal ion binding"/>
    <property type="evidence" value="ECO:0007669"/>
    <property type="project" value="InterPro"/>
</dbReference>
<proteinExistence type="inferred from homology"/>
<dbReference type="SUPFAM" id="SSF53807">
    <property type="entry name" value="Helical backbone' metal receptor"/>
    <property type="match status" value="1"/>
</dbReference>
<evidence type="ECO:0000256" key="2">
    <source>
        <dbReference type="ARBA" id="ARBA00022729"/>
    </source>
</evidence>
<dbReference type="Proteomes" id="UP000075806">
    <property type="component" value="Unassembled WGS sequence"/>
</dbReference>
<keyword evidence="7" id="KW-1185">Reference proteome</keyword>
<feature type="signal peptide" evidence="5">
    <location>
        <begin position="1"/>
        <end position="23"/>
    </location>
</feature>
<feature type="region of interest" description="Disordered" evidence="4">
    <location>
        <begin position="139"/>
        <end position="176"/>
    </location>
</feature>
<comment type="similarity">
    <text evidence="3">Belongs to the bacterial solute-binding protein 9 family.</text>
</comment>
<evidence type="ECO:0000313" key="7">
    <source>
        <dbReference type="Proteomes" id="UP000075806"/>
    </source>
</evidence>
<dbReference type="InterPro" id="IPR006127">
    <property type="entry name" value="ZnuA-like"/>
</dbReference>
<evidence type="ECO:0000256" key="1">
    <source>
        <dbReference type="ARBA" id="ARBA00022448"/>
    </source>
</evidence>
<dbReference type="RefSeq" id="WP_061949504.1">
    <property type="nucleotide sequence ID" value="NZ_LTAO01000026.1"/>
</dbReference>
<dbReference type="PRINTS" id="PR00690">
    <property type="entry name" value="ADHESNFAMILY"/>
</dbReference>
<dbReference type="InterPro" id="IPR006129">
    <property type="entry name" value="AdhesinB"/>
</dbReference>
<dbReference type="GO" id="GO:0007155">
    <property type="term" value="P:cell adhesion"/>
    <property type="evidence" value="ECO:0007669"/>
    <property type="project" value="InterPro"/>
</dbReference>
<dbReference type="GO" id="GO:0030001">
    <property type="term" value="P:metal ion transport"/>
    <property type="evidence" value="ECO:0007669"/>
    <property type="project" value="InterPro"/>
</dbReference>
<dbReference type="InterPro" id="IPR050492">
    <property type="entry name" value="Bact_metal-bind_prot9"/>
</dbReference>
<protein>
    <submittedName>
        <fullName evidence="6">ABC transporter substrate-binding protein</fullName>
    </submittedName>
</protein>
<evidence type="ECO:0000256" key="4">
    <source>
        <dbReference type="SAM" id="MobiDB-lite"/>
    </source>
</evidence>
<feature type="chain" id="PRO_5007833459" evidence="5">
    <location>
        <begin position="24"/>
        <end position="347"/>
    </location>
</feature>
<dbReference type="InterPro" id="IPR006128">
    <property type="entry name" value="Lipoprotein_PsaA-like"/>
</dbReference>
<organism evidence="6 7">
    <name type="scientific">Alkalihalobacillus trypoxylicola</name>
    <dbReference type="NCBI Taxonomy" id="519424"/>
    <lineage>
        <taxon>Bacteria</taxon>
        <taxon>Bacillati</taxon>
        <taxon>Bacillota</taxon>
        <taxon>Bacilli</taxon>
        <taxon>Bacillales</taxon>
        <taxon>Bacillaceae</taxon>
        <taxon>Alkalihalobacillus</taxon>
    </lineage>
</organism>
<reference evidence="6" key="1">
    <citation type="submission" date="2016-02" db="EMBL/GenBank/DDBJ databases">
        <title>Genome sequence of Bacillus trypoxylicola KCTC 13244(T).</title>
        <authorList>
            <person name="Jeong H."/>
            <person name="Park S.-H."/>
            <person name="Choi S.-K."/>
        </authorList>
    </citation>
    <scope>NUCLEOTIDE SEQUENCE [LARGE SCALE GENOMIC DNA]</scope>
    <source>
        <strain evidence="6">KCTC 13244</strain>
    </source>
</reference>
<evidence type="ECO:0000256" key="3">
    <source>
        <dbReference type="RuleBase" id="RU003512"/>
    </source>
</evidence>
<accession>A0A162DBD4</accession>
<keyword evidence="2 5" id="KW-0732">Signal</keyword>
<dbReference type="PANTHER" id="PTHR42953">
    <property type="entry name" value="HIGH-AFFINITY ZINC UPTAKE SYSTEM PROTEIN ZNUA-RELATED"/>
    <property type="match status" value="1"/>
</dbReference>
<evidence type="ECO:0000256" key="5">
    <source>
        <dbReference type="SAM" id="SignalP"/>
    </source>
</evidence>
<dbReference type="Gene3D" id="3.40.50.1980">
    <property type="entry name" value="Nitrogenase molybdenum iron protein domain"/>
    <property type="match status" value="3"/>
</dbReference>
<keyword evidence="1 3" id="KW-0813">Transport</keyword>
<dbReference type="PANTHER" id="PTHR42953:SF8">
    <property type="entry name" value="ZINT DOMAIN-CONTAINING PROTEIN"/>
    <property type="match status" value="1"/>
</dbReference>
<evidence type="ECO:0000313" key="6">
    <source>
        <dbReference type="EMBL" id="KYG29085.1"/>
    </source>
</evidence>
<dbReference type="PRINTS" id="PR00691">
    <property type="entry name" value="ADHESINB"/>
</dbReference>
<dbReference type="AlphaFoldDB" id="A0A162DBD4"/>
<name>A0A162DBD4_9BACI</name>
<dbReference type="STRING" id="519424.AZF04_20305"/>
<comment type="caution">
    <text evidence="6">The sequence shown here is derived from an EMBL/GenBank/DDBJ whole genome shotgun (WGS) entry which is preliminary data.</text>
</comment>